<dbReference type="Proteomes" id="UP000001424">
    <property type="component" value="Chromosome"/>
</dbReference>
<dbReference type="KEGG" id="cvi:CV_3404"/>
<name>Q7NSL8_CHRVO</name>
<evidence type="ECO:0000313" key="2">
    <source>
        <dbReference type="Proteomes" id="UP000001424"/>
    </source>
</evidence>
<reference evidence="1 2" key="1">
    <citation type="journal article" date="2003" name="Proc. Natl. Acad. Sci. U.S.A.">
        <title>The complete genome sequence of Chromobacterium violaceum reveals remarkable and exploitable bacterial adaptability.</title>
        <authorList>
            <person name="Vasconcelos A.T.R."/>
            <person name="de Almeida D.F."/>
            <person name="Almeida F.C."/>
            <person name="de Almeida L.G.P."/>
            <person name="de Almeida R."/>
            <person name="Goncalves J.A.A."/>
            <person name="Andrade E.M."/>
            <person name="Antonio R.V."/>
            <person name="Araripe J."/>
            <person name="de Araujo M.F.F."/>
            <person name="Filho S.A."/>
            <person name="Azevedo V."/>
            <person name="Batista A.J."/>
            <person name="Bataus L.A.M."/>
            <person name="Batista J.S."/>
            <person name="Belo A."/>
            <person name="vander Berg C."/>
            <person name="Blamey J."/>
            <person name="Bogo M."/>
            <person name="Bonato S."/>
            <person name="Bordignon J."/>
            <person name="Brito C.A."/>
            <person name="Brocchi M."/>
            <person name="Burity H.A."/>
            <person name="Camargo A.A."/>
            <person name="Cardoso D.D.P."/>
            <person name="Carneiro N.P."/>
            <person name="Carraro D.M."/>
            <person name="Carvalho C.M.B."/>
            <person name="Cascardo J.C.M."/>
            <person name="Cavada B.S."/>
            <person name="Chueire L.M.O."/>
            <person name="Pasa T.B.C."/>
            <person name="Duran N."/>
            <person name="Fagundes N."/>
            <person name="Falcao C.L."/>
            <person name="Fantinatti F."/>
            <person name="Farias I.P."/>
            <person name="Felipe M.S.S."/>
            <person name="Ferrari L.P."/>
            <person name="Ferro J.A."/>
            <person name="Ferro M.I.T."/>
            <person name="Franco G.R."/>
            <person name="Freitas N.S.A."/>
            <person name="Furlan L.R."/>
            <person name="Gazzinelli R.T."/>
            <person name="Gomes E.A."/>
            <person name="Goncalves P.R."/>
            <person name="Grangeiro T.B."/>
            <person name="Grattapaglia D."/>
            <person name="Grisard E.C."/>
            <person name="Guimaraes C.T."/>
            <person name="Hanna E.S."/>
            <person name="Hungria M."/>
            <person name="Jardim S.N."/>
            <person name="Laurino J."/>
            <person name="Leoi L.C.T."/>
            <person name="Fassarella L."/>
            <person name="Lima A."/>
            <person name="Loureiro M.F."/>
            <person name="Lyra M.C.P."/>
            <person name="Macedo M."/>
            <person name="Madeira H.M.F."/>
            <person name="Manfio G.P."/>
            <person name="Maranhao A.Q."/>
            <person name="Martins W.S."/>
            <person name="di Mauro S.M.Z."/>
            <person name="de Medeiros S.R.B."/>
            <person name="Meissner R.D.V."/>
            <person name="Menck C.F.M."/>
            <person name="Moreira M.A.M."/>
            <person name="Nascimento F.F."/>
            <person name="Nicolas M.F."/>
            <person name="Oliveira J.G."/>
            <person name="Oliveira S.C."/>
            <person name="Paixao R.F.C."/>
            <person name="Parente J.A."/>
            <person name="Pedrosa F.O."/>
            <person name="Pena S.J.D."/>
            <person name="Perreira J.O."/>
            <person name="Perreira M."/>
            <person name="Pinto L.S.R.C."/>
            <person name="Pinto L.S."/>
            <person name="Porto J.I.R."/>
            <person name="Potrich D.P."/>
            <person name="Neto C.E.R."/>
            <person name="Reis A.M.M."/>
            <person name="Rigo L.U."/>
            <person name="Rondinelli E."/>
            <person name="dos Santos E.B.P."/>
            <person name="Santos F.R."/>
            <person name="Schneider M.P.C."/>
            <person name="Seuanez H.N."/>
            <person name="Silva A.M.R."/>
            <person name="da Silva A.L.C."/>
            <person name="Silva D.W."/>
            <person name="Silva R."/>
            <person name="Simoes I.C."/>
            <person name="Simon D."/>
            <person name="Soares C.M.A."/>
            <person name="Soares R.B.A."/>
            <person name="Souza E.M."/>
            <person name="Souza K.R.L."/>
            <person name="Souza R.C."/>
            <person name="Steffens M.B.R."/>
            <person name="Steindel M."/>
            <person name="Teixeira S.R."/>
            <person name="Urmenyi T."/>
            <person name="Vettore A."/>
            <person name="Wassem R."/>
            <person name="Zaha A."/>
            <person name="Simpson A.J.G."/>
        </authorList>
    </citation>
    <scope>NUCLEOTIDE SEQUENCE [LARGE SCALE GENOMIC DNA]</scope>
    <source>
        <strain evidence="2">ATCC 12472 / DSM 30191 / JCM 1249 / NBRC 12614 / NCIMB 9131 / NCTC 9757</strain>
    </source>
</reference>
<evidence type="ECO:0000313" key="1">
    <source>
        <dbReference type="EMBL" id="AAQ61068.1"/>
    </source>
</evidence>
<dbReference type="EMBL" id="AE016825">
    <property type="protein sequence ID" value="AAQ61068.1"/>
    <property type="molecule type" value="Genomic_DNA"/>
</dbReference>
<protein>
    <submittedName>
        <fullName evidence="1">Uncharacterized protein</fullName>
    </submittedName>
</protein>
<accession>Q7NSL8</accession>
<keyword evidence="2" id="KW-1185">Reference proteome</keyword>
<dbReference type="HOGENOM" id="CLU_3078153_0_0_4"/>
<gene>
    <name evidence="1" type="ordered locus">CV_3404</name>
</gene>
<dbReference type="STRING" id="243365.CV_3404"/>
<proteinExistence type="predicted"/>
<dbReference type="AlphaFoldDB" id="Q7NSL8"/>
<sequence length="52" mass="5715">MADVQPLGGAGEVQLLGHGEEVTQVAQFHIDTLKVLIMVEIYIGLWFYPSLS</sequence>
<organism evidence="1 2">
    <name type="scientific">Chromobacterium violaceum (strain ATCC 12472 / DSM 30191 / JCM 1249 / CCUG 213 / NBRC 12614 / NCIMB 9131 / NCTC 9757 / MK)</name>
    <dbReference type="NCBI Taxonomy" id="243365"/>
    <lineage>
        <taxon>Bacteria</taxon>
        <taxon>Pseudomonadati</taxon>
        <taxon>Pseudomonadota</taxon>
        <taxon>Betaproteobacteria</taxon>
        <taxon>Neisseriales</taxon>
        <taxon>Chromobacteriaceae</taxon>
        <taxon>Chromobacterium</taxon>
    </lineage>
</organism>